<keyword evidence="3" id="KW-1185">Reference proteome</keyword>
<reference evidence="2 3" key="1">
    <citation type="journal article" date="2014" name="Genome Announc.">
        <title>Draft Genome Sequence of Lutibaculum baratangense Strain AMV1T, Isolated from a Mud Volcano in Andamans, India.</title>
        <authorList>
            <person name="Singh A."/>
            <person name="Sreenivas A."/>
            <person name="Sathyanarayana Reddy G."/>
            <person name="Pinnaka A.K."/>
            <person name="Shivaji S."/>
        </authorList>
    </citation>
    <scope>NUCLEOTIDE SEQUENCE [LARGE SCALE GENOMIC DNA]</scope>
    <source>
        <strain evidence="2 3">AMV1</strain>
    </source>
</reference>
<accession>V4QXX3</accession>
<evidence type="ECO:0000313" key="3">
    <source>
        <dbReference type="Proteomes" id="UP000017819"/>
    </source>
</evidence>
<dbReference type="Proteomes" id="UP000017819">
    <property type="component" value="Unassembled WGS sequence"/>
</dbReference>
<organism evidence="2 3">
    <name type="scientific">Lutibaculum baratangense AMV1</name>
    <dbReference type="NCBI Taxonomy" id="631454"/>
    <lineage>
        <taxon>Bacteria</taxon>
        <taxon>Pseudomonadati</taxon>
        <taxon>Pseudomonadota</taxon>
        <taxon>Alphaproteobacteria</taxon>
        <taxon>Hyphomicrobiales</taxon>
        <taxon>Tepidamorphaceae</taxon>
        <taxon>Lutibaculum</taxon>
    </lineage>
</organism>
<feature type="compositionally biased region" description="Basic residues" evidence="1">
    <location>
        <begin position="1"/>
        <end position="13"/>
    </location>
</feature>
<gene>
    <name evidence="2" type="ORF">N177_2436</name>
</gene>
<sequence length="64" mass="6844">MGLIVHRNRRRGAEHHAWRGPGRGCAGGRPGDSAWRPPSRDGLENGDAATLTPQILRKASSCAT</sequence>
<feature type="compositionally biased region" description="Gly residues" evidence="1">
    <location>
        <begin position="21"/>
        <end position="30"/>
    </location>
</feature>
<name>V4QXX3_9HYPH</name>
<protein>
    <submittedName>
        <fullName evidence="2">Uncharacterized protein</fullName>
    </submittedName>
</protein>
<proteinExistence type="predicted"/>
<feature type="region of interest" description="Disordered" evidence="1">
    <location>
        <begin position="1"/>
        <end position="64"/>
    </location>
</feature>
<evidence type="ECO:0000313" key="2">
    <source>
        <dbReference type="EMBL" id="ESR24602.1"/>
    </source>
</evidence>
<evidence type="ECO:0000256" key="1">
    <source>
        <dbReference type="SAM" id="MobiDB-lite"/>
    </source>
</evidence>
<comment type="caution">
    <text evidence="2">The sequence shown here is derived from an EMBL/GenBank/DDBJ whole genome shotgun (WGS) entry which is preliminary data.</text>
</comment>
<dbReference type="EMBL" id="AWXZ01000031">
    <property type="protein sequence ID" value="ESR24602.1"/>
    <property type="molecule type" value="Genomic_DNA"/>
</dbReference>
<dbReference type="AlphaFoldDB" id="V4QXX3"/>